<evidence type="ECO:0000259" key="5">
    <source>
        <dbReference type="PROSITE" id="PS51192"/>
    </source>
</evidence>
<dbReference type="SUPFAM" id="SSF52540">
    <property type="entry name" value="P-loop containing nucleoside triphosphate hydrolases"/>
    <property type="match status" value="1"/>
</dbReference>
<comment type="similarity">
    <text evidence="1">Belongs to the helicase family. RecQ subfamily.</text>
</comment>
<dbReference type="SMART" id="SM00487">
    <property type="entry name" value="DEXDc"/>
    <property type="match status" value="1"/>
</dbReference>
<dbReference type="PANTHER" id="PTHR13710">
    <property type="entry name" value="DNA HELICASE RECQ FAMILY MEMBER"/>
    <property type="match status" value="1"/>
</dbReference>
<dbReference type="OrthoDB" id="10261556at2759"/>
<dbReference type="Proteomes" id="UP001152795">
    <property type="component" value="Unassembled WGS sequence"/>
</dbReference>
<dbReference type="GO" id="GO:0000724">
    <property type="term" value="P:double-strand break repair via homologous recombination"/>
    <property type="evidence" value="ECO:0007669"/>
    <property type="project" value="TreeGrafter"/>
</dbReference>
<keyword evidence="4" id="KW-0539">Nucleus</keyword>
<dbReference type="EMBL" id="CACRXK020000287">
    <property type="protein sequence ID" value="CAB3980396.1"/>
    <property type="molecule type" value="Genomic_DNA"/>
</dbReference>
<accession>A0A7D9DAJ9</accession>
<reference evidence="6" key="1">
    <citation type="submission" date="2020-04" db="EMBL/GenBank/DDBJ databases">
        <authorList>
            <person name="Alioto T."/>
            <person name="Alioto T."/>
            <person name="Gomez Garrido J."/>
        </authorList>
    </citation>
    <scope>NUCLEOTIDE SEQUENCE</scope>
    <source>
        <strain evidence="6">A484AB</strain>
    </source>
</reference>
<keyword evidence="7" id="KW-1185">Reference proteome</keyword>
<evidence type="ECO:0000256" key="1">
    <source>
        <dbReference type="ARBA" id="ARBA00005446"/>
    </source>
</evidence>
<comment type="caution">
    <text evidence="6">The sequence shown here is derived from an EMBL/GenBank/DDBJ whole genome shotgun (WGS) entry which is preliminary data.</text>
</comment>
<protein>
    <submittedName>
        <fullName evidence="6">ATP-dependent DNA helicase Q1</fullName>
    </submittedName>
</protein>
<dbReference type="GO" id="GO:0003676">
    <property type="term" value="F:nucleic acid binding"/>
    <property type="evidence" value="ECO:0007669"/>
    <property type="project" value="InterPro"/>
</dbReference>
<dbReference type="Pfam" id="PF00270">
    <property type="entry name" value="DEAD"/>
    <property type="match status" value="1"/>
</dbReference>
<keyword evidence="6" id="KW-0067">ATP-binding</keyword>
<gene>
    <name evidence="6" type="ORF">PACLA_8A050335</name>
</gene>
<keyword evidence="6" id="KW-0378">Hydrolase</keyword>
<evidence type="ECO:0000256" key="3">
    <source>
        <dbReference type="ARBA" id="ARBA00023235"/>
    </source>
</evidence>
<dbReference type="GO" id="GO:0005634">
    <property type="term" value="C:nucleus"/>
    <property type="evidence" value="ECO:0007669"/>
    <property type="project" value="TreeGrafter"/>
</dbReference>
<dbReference type="AlphaFoldDB" id="A0A7D9DAJ9"/>
<evidence type="ECO:0000313" key="6">
    <source>
        <dbReference type="EMBL" id="CAB3980396.1"/>
    </source>
</evidence>
<dbReference type="GO" id="GO:0005694">
    <property type="term" value="C:chromosome"/>
    <property type="evidence" value="ECO:0007669"/>
    <property type="project" value="TreeGrafter"/>
</dbReference>
<dbReference type="PANTHER" id="PTHR13710:SF153">
    <property type="entry name" value="RECQ-LIKE DNA HELICASE BLM"/>
    <property type="match status" value="1"/>
</dbReference>
<keyword evidence="3" id="KW-0413">Isomerase</keyword>
<dbReference type="InterPro" id="IPR014001">
    <property type="entry name" value="Helicase_ATP-bd"/>
</dbReference>
<sequence length="451" mass="50621">MSAESINLFHSGLEKALERLGKQNIELKECQYEAVKAVVVDRKDTFCVLPTGYGKSLIYNQLLPFVFDAYLGRENTNSTGNSVIVISPLNALMVDQITKLKKHMDVSVLKASREATPPKHSMRSERGSIYHQIAHPSQIIFAHPEALLEDKKIFQNILKSKSYQDSVKAIVIDEAHLVEEWKSFRPCYAKIGMLTSIFPKIPFLAMTATATLQMKKDITTSLGLIDPKHIEISPDRPNIFFSSLPRPDRGDDKLQPILTPLIAELKVKRIIHIGVPRTIEEYFQEAGRCGRDGLPASSTIYYNSYDLASSRNISPHMKELVTVADKCKREIILDYFGYKVANWIKPEHTCCDFHQQKCSCDDCVLSSAAELLENANSGVLDPSVINDPDYMEAVEERSLSLTTEQKDLLKGYLLNYKQFLHGYGKSCVGSVGLSTGLIWSLLTQLLLMLVS</sequence>
<keyword evidence="6" id="KW-0547">Nucleotide-binding</keyword>
<dbReference type="GO" id="GO:0043138">
    <property type="term" value="F:3'-5' DNA helicase activity"/>
    <property type="evidence" value="ECO:0007669"/>
    <property type="project" value="TreeGrafter"/>
</dbReference>
<dbReference type="PROSITE" id="PS51192">
    <property type="entry name" value="HELICASE_ATP_BIND_1"/>
    <property type="match status" value="1"/>
</dbReference>
<proteinExistence type="inferred from homology"/>
<dbReference type="GO" id="GO:0009378">
    <property type="term" value="F:four-way junction helicase activity"/>
    <property type="evidence" value="ECO:0007669"/>
    <property type="project" value="TreeGrafter"/>
</dbReference>
<evidence type="ECO:0000256" key="2">
    <source>
        <dbReference type="ARBA" id="ARBA00023125"/>
    </source>
</evidence>
<evidence type="ECO:0000256" key="4">
    <source>
        <dbReference type="ARBA" id="ARBA00023242"/>
    </source>
</evidence>
<dbReference type="InterPro" id="IPR011545">
    <property type="entry name" value="DEAD/DEAH_box_helicase_dom"/>
</dbReference>
<dbReference type="Gene3D" id="3.40.50.300">
    <property type="entry name" value="P-loop containing nucleotide triphosphate hydrolases"/>
    <property type="match status" value="2"/>
</dbReference>
<dbReference type="GO" id="GO:0005737">
    <property type="term" value="C:cytoplasm"/>
    <property type="evidence" value="ECO:0007669"/>
    <property type="project" value="TreeGrafter"/>
</dbReference>
<feature type="domain" description="Helicase ATP-binding" evidence="5">
    <location>
        <begin position="36"/>
        <end position="228"/>
    </location>
</feature>
<dbReference type="InterPro" id="IPR027417">
    <property type="entry name" value="P-loop_NTPase"/>
</dbReference>
<dbReference type="GO" id="GO:0005524">
    <property type="term" value="F:ATP binding"/>
    <property type="evidence" value="ECO:0007669"/>
    <property type="project" value="InterPro"/>
</dbReference>
<name>A0A7D9DAJ9_PARCT</name>
<keyword evidence="2" id="KW-0238">DNA-binding</keyword>
<evidence type="ECO:0000313" key="7">
    <source>
        <dbReference type="Proteomes" id="UP001152795"/>
    </source>
</evidence>
<organism evidence="6 7">
    <name type="scientific">Paramuricea clavata</name>
    <name type="common">Red gorgonian</name>
    <name type="synonym">Violescent sea-whip</name>
    <dbReference type="NCBI Taxonomy" id="317549"/>
    <lineage>
        <taxon>Eukaryota</taxon>
        <taxon>Metazoa</taxon>
        <taxon>Cnidaria</taxon>
        <taxon>Anthozoa</taxon>
        <taxon>Octocorallia</taxon>
        <taxon>Malacalcyonacea</taxon>
        <taxon>Plexauridae</taxon>
        <taxon>Paramuricea</taxon>
    </lineage>
</organism>
<keyword evidence="6" id="KW-0347">Helicase</keyword>